<sequence>MKWPGNDFFATVYCHMSKKSSMIALDFSIEDRG</sequence>
<reference evidence="1" key="1">
    <citation type="submission" date="2014-09" db="EMBL/GenBank/DDBJ databases">
        <authorList>
            <person name="Magalhaes I.L.F."/>
            <person name="Oliveira U."/>
            <person name="Santos F.R."/>
            <person name="Vidigal T.H.D.A."/>
            <person name="Brescovit A.D."/>
            <person name="Santos A.J."/>
        </authorList>
    </citation>
    <scope>NUCLEOTIDE SEQUENCE</scope>
    <source>
        <tissue evidence="1">Shoot tissue taken approximately 20 cm above the soil surface</tissue>
    </source>
</reference>
<reference evidence="1" key="2">
    <citation type="journal article" date="2015" name="Data Brief">
        <title>Shoot transcriptome of the giant reed, Arundo donax.</title>
        <authorList>
            <person name="Barrero R.A."/>
            <person name="Guerrero F.D."/>
            <person name="Moolhuijzen P."/>
            <person name="Goolsby J.A."/>
            <person name="Tidwell J."/>
            <person name="Bellgard S.E."/>
            <person name="Bellgard M.I."/>
        </authorList>
    </citation>
    <scope>NUCLEOTIDE SEQUENCE</scope>
    <source>
        <tissue evidence="1">Shoot tissue taken approximately 20 cm above the soil surface</tissue>
    </source>
</reference>
<protein>
    <submittedName>
        <fullName evidence="1">Uncharacterized protein</fullName>
    </submittedName>
</protein>
<proteinExistence type="predicted"/>
<name>A0A0A9FZT6_ARUDO</name>
<dbReference type="EMBL" id="GBRH01184013">
    <property type="protein sequence ID" value="JAE13883.1"/>
    <property type="molecule type" value="Transcribed_RNA"/>
</dbReference>
<accession>A0A0A9FZT6</accession>
<organism evidence="1">
    <name type="scientific">Arundo donax</name>
    <name type="common">Giant reed</name>
    <name type="synonym">Donax arundinaceus</name>
    <dbReference type="NCBI Taxonomy" id="35708"/>
    <lineage>
        <taxon>Eukaryota</taxon>
        <taxon>Viridiplantae</taxon>
        <taxon>Streptophyta</taxon>
        <taxon>Embryophyta</taxon>
        <taxon>Tracheophyta</taxon>
        <taxon>Spermatophyta</taxon>
        <taxon>Magnoliopsida</taxon>
        <taxon>Liliopsida</taxon>
        <taxon>Poales</taxon>
        <taxon>Poaceae</taxon>
        <taxon>PACMAD clade</taxon>
        <taxon>Arundinoideae</taxon>
        <taxon>Arundineae</taxon>
        <taxon>Arundo</taxon>
    </lineage>
</organism>
<dbReference type="AlphaFoldDB" id="A0A0A9FZT6"/>
<evidence type="ECO:0000313" key="1">
    <source>
        <dbReference type="EMBL" id="JAE13883.1"/>
    </source>
</evidence>